<feature type="region of interest" description="Disordered" evidence="1">
    <location>
        <begin position="1115"/>
        <end position="1134"/>
    </location>
</feature>
<feature type="compositionally biased region" description="Basic and acidic residues" evidence="1">
    <location>
        <begin position="466"/>
        <end position="478"/>
    </location>
</feature>
<dbReference type="RefSeq" id="XP_051278940.1">
    <property type="nucleotide sequence ID" value="XM_051422980.1"/>
</dbReference>
<feature type="compositionally biased region" description="Basic and acidic residues" evidence="1">
    <location>
        <begin position="1232"/>
        <end position="1247"/>
    </location>
</feature>
<reference evidence="3" key="1">
    <citation type="submission" date="2025-08" db="UniProtKB">
        <authorList>
            <consortium name="Ensembl"/>
        </authorList>
    </citation>
    <scope>IDENTIFICATION</scope>
</reference>
<feature type="compositionally biased region" description="Polar residues" evidence="1">
    <location>
        <begin position="1487"/>
        <end position="1499"/>
    </location>
</feature>
<dbReference type="SMART" id="SM01319">
    <property type="entry name" value="Tankyrase_bdg_C"/>
    <property type="match status" value="1"/>
</dbReference>
<feature type="region of interest" description="Disordered" evidence="1">
    <location>
        <begin position="1284"/>
        <end position="1318"/>
    </location>
</feature>
<feature type="region of interest" description="Disordered" evidence="1">
    <location>
        <begin position="906"/>
        <end position="1052"/>
    </location>
</feature>
<feature type="compositionally biased region" description="Basic and acidic residues" evidence="1">
    <location>
        <begin position="424"/>
        <end position="456"/>
    </location>
</feature>
<gene>
    <name evidence="3" type="primary">si:ch73-138n13.1</name>
</gene>
<feature type="compositionally biased region" description="Low complexity" evidence="1">
    <location>
        <begin position="351"/>
        <end position="365"/>
    </location>
</feature>
<feature type="region of interest" description="Disordered" evidence="1">
    <location>
        <begin position="39"/>
        <end position="506"/>
    </location>
</feature>
<feature type="compositionally biased region" description="Polar residues" evidence="1">
    <location>
        <begin position="110"/>
        <end position="134"/>
    </location>
</feature>
<feature type="compositionally biased region" description="Basic and acidic residues" evidence="1">
    <location>
        <begin position="1159"/>
        <end position="1201"/>
    </location>
</feature>
<reference evidence="3" key="2">
    <citation type="submission" date="2025-09" db="UniProtKB">
        <authorList>
            <consortium name="Ensembl"/>
        </authorList>
    </citation>
    <scope>IDENTIFICATION</scope>
</reference>
<evidence type="ECO:0000259" key="2">
    <source>
        <dbReference type="SMART" id="SM01319"/>
    </source>
</evidence>
<protein>
    <recommendedName>
        <fullName evidence="2">Tankyrase 1-binding protein C-terminal domain-containing protein</fullName>
    </recommendedName>
</protein>
<dbReference type="PANTHER" id="PTHR22042">
    <property type="entry name" value="TANKYRASE 1 BINDING PROTEIN"/>
    <property type="match status" value="1"/>
</dbReference>
<feature type="compositionally biased region" description="Polar residues" evidence="1">
    <location>
        <begin position="197"/>
        <end position="208"/>
    </location>
</feature>
<dbReference type="OMA" id="TMSPQDP"/>
<feature type="compositionally biased region" description="Basic and acidic residues" evidence="1">
    <location>
        <begin position="525"/>
        <end position="536"/>
    </location>
</feature>
<feature type="region of interest" description="Disordered" evidence="1">
    <location>
        <begin position="1159"/>
        <end position="1249"/>
    </location>
</feature>
<dbReference type="Proteomes" id="UP000694389">
    <property type="component" value="Unassembled WGS sequence"/>
</dbReference>
<feature type="compositionally biased region" description="Basic and acidic residues" evidence="1">
    <location>
        <begin position="333"/>
        <end position="349"/>
    </location>
</feature>
<dbReference type="InterPro" id="IPR032764">
    <property type="entry name" value="Tankyrase-bd_C"/>
</dbReference>
<feature type="compositionally biased region" description="Basic and acidic residues" evidence="1">
    <location>
        <begin position="1588"/>
        <end position="1600"/>
    </location>
</feature>
<dbReference type="Ensembl" id="ENSDLAT00005084117.1">
    <property type="protein sequence ID" value="ENSDLAP00005066535.1"/>
    <property type="gene ID" value="ENSDLAG00005028221.1"/>
</dbReference>
<feature type="region of interest" description="Disordered" evidence="1">
    <location>
        <begin position="586"/>
        <end position="628"/>
    </location>
</feature>
<dbReference type="GeneTree" id="ENSGT00940000154184"/>
<dbReference type="InterPro" id="IPR040006">
    <property type="entry name" value="TNKS1BP1-like"/>
</dbReference>
<feature type="compositionally biased region" description="Basic and acidic residues" evidence="1">
    <location>
        <begin position="651"/>
        <end position="676"/>
    </location>
</feature>
<proteinExistence type="predicted"/>
<feature type="domain" description="Tankyrase 1-binding protein C-terminal" evidence="2">
    <location>
        <begin position="1533"/>
        <end position="1702"/>
    </location>
</feature>
<evidence type="ECO:0000313" key="3">
    <source>
        <dbReference type="Ensembl" id="ENSDLAP00005066535.1"/>
    </source>
</evidence>
<feature type="region of interest" description="Disordered" evidence="1">
    <location>
        <begin position="732"/>
        <end position="757"/>
    </location>
</feature>
<feature type="compositionally biased region" description="Pro residues" evidence="1">
    <location>
        <begin position="46"/>
        <end position="58"/>
    </location>
</feature>
<feature type="compositionally biased region" description="Pro residues" evidence="1">
    <location>
        <begin position="408"/>
        <end position="418"/>
    </location>
</feature>
<feature type="compositionally biased region" description="Polar residues" evidence="1">
    <location>
        <begin position="312"/>
        <end position="322"/>
    </location>
</feature>
<feature type="compositionally biased region" description="Low complexity" evidence="1">
    <location>
        <begin position="379"/>
        <end position="392"/>
    </location>
</feature>
<feature type="compositionally biased region" description="Basic and acidic residues" evidence="1">
    <location>
        <begin position="906"/>
        <end position="937"/>
    </location>
</feature>
<feature type="region of interest" description="Disordered" evidence="1">
    <location>
        <begin position="1365"/>
        <end position="1711"/>
    </location>
</feature>
<sequence>MAAQVEVQTGEVGRTVVGGRLHLSPLTDSSNSLIEINQSHIITPEPNKPVPGPKPRLTPKPFAVERNTTIKPIVAPKPHTKPRPESTRLVGYKPELCSPKPQQPSKPRPVSTNPNRPASTSFKTPNKTGQTTKPVVQPFKPAPSLDPSKPATPVPAERQKPAASSLAYSKSLRKLPAAAAAAEWSGTTKKEDEKDQLTSSKGGTSITRAKSMGFLAQVGQDEEEKAKPVAAVPMRPHPRGSRPRPVSAIFLDSPTKAEPPVPAPRWVGRRPLSADLTSRFESIGLSLHRKTPTDTKENTPESAPQKKEPEKTATSSTPQSTEGEAKPAAPDQSNKKTEEVKETEEDKRAVSIKSRISLLLDSSSSPGAGTTGQGSDLSPVQPVPEAEPAVGVKQLIKQLTEDTTPIQSPVPKPPPKPRPLLLDLTKRFSSERSPDFGSEATDRHDISKDPQRRIEDSPFSPSDQRTFVDLKDSQEQLKKASTPEGPEAGQTFGATSKDSAPGGDVQTVRAALFENVVERRSVLMVDDGKPVSKAKDSLSSPSFKRGSGEDEGTLVTATYKEPASPSGPLRVLHAFDTVQAVEENRAVSENIPSAQREDKAMTLRSRRSEGSRTGAAQGEPALALMPDQQPRYLRVGALQKWNNTGLEQEAGGEKGMLKDPRREEQVSLDKDRQREAEQEDVAASPKRLKMLQAEEQPKPRATYFALTGQMQDPFSPVHAGASIGDMSAPFDDFSMRSAPGSSQGKVLPARRNPSLEEAFGKTAQDQVEELMMRSHVSHGDIRSAEETERYKAKLKELEREKQRQLEMEKEAHLEFERMKEMEKQRQFERQRQKAYEEEKQRALERQKQQELERQERERQRQQMERQKKIERERQREQERQRELDKERRLLELQREKQKMEELERIKELDRLQLLESQKQKQKEKERLREKEREEAGKSKQMALEQEMLRLRELEKERERQREMEKERQKEMERQRQRDLERERQRQQEIERERQRQQEIERERQRQQEIERERQRQLETERERQRQLEMERQESEKQRLREKKEREEAEKIKQMALEQEMLRLRELEKERERQREMEKERLKEMERQKQKELERQRQRDLERERQRQLDIERQELENQRLRREQETERQRKEEMERLREIERRQLLEFERQQILELEKRRLREKMEREEAEKMRQIAKQQEAERQRLKEKQKKEEQERARSEPSPLRPKGIDLDSLLWNDPFSKAAPQRSDPATRWKEPSPRAEESYKPSILDIDSFTSPAQLSPSKDLFSVSGIQSVDTGFGARLQPERDISWKAPPQTSGGFTSPVWTTSPQDPWELRPVEVPAEPRKPASKLSPEQLLLRQEERLMAPQRHRSTVLDEMLLLAGTETKPGGAPGGVSSAEQIWIPRETQPQDVRSHRRSQGSQELNRMRSRSVSRRSAPSSSAVEGSLSRMRSRSAHREQDRHSWVQQKQSNGGEEEGRDAETPVRETDSQYGTWETGLRTDDSLTPATPSSDSNLSPSPRKPTPPHTPGDHASQFDTDTLDGLQPSSDSQPLSFPDAPAVLLDTSALRSRAQLGKKRAPRTRPSRAARQSAALGEGEGGANEDWLYRDSTEAKVESKDDESDSEEQTRGADAGPAVSSQPQRVALFPGMDPSALKAQLKKRADSDNQVDGPAPSSSQLSRSPKSPFLPRAARVLPPPGGKENGEEDSPQWLKELKNKKRLSQYEQES</sequence>
<accession>A0A8P4FX57</accession>
<name>A0A8P4FX57_DICLA</name>
<feature type="compositionally biased region" description="Basic and acidic residues" evidence="1">
    <location>
        <begin position="946"/>
        <end position="1052"/>
    </location>
</feature>
<evidence type="ECO:0000313" key="4">
    <source>
        <dbReference type="Proteomes" id="UP000694389"/>
    </source>
</evidence>
<feature type="compositionally biased region" description="Basic residues" evidence="1">
    <location>
        <begin position="1557"/>
        <end position="1569"/>
    </location>
</feature>
<dbReference type="PANTHER" id="PTHR22042:SF3">
    <property type="entry name" value="RIKEN CDNA 2900026A02 GENE"/>
    <property type="match status" value="1"/>
</dbReference>
<dbReference type="GeneID" id="127376263"/>
<dbReference type="RefSeq" id="XP_051278941.1">
    <property type="nucleotide sequence ID" value="XM_051422981.1"/>
</dbReference>
<feature type="compositionally biased region" description="Basic and acidic residues" evidence="1">
    <location>
        <begin position="595"/>
        <end position="610"/>
    </location>
</feature>
<evidence type="ECO:0000256" key="1">
    <source>
        <dbReference type="SAM" id="MobiDB-lite"/>
    </source>
</evidence>
<feature type="compositionally biased region" description="Basic and acidic residues" evidence="1">
    <location>
        <begin position="291"/>
        <end position="311"/>
    </location>
</feature>
<feature type="region of interest" description="Disordered" evidence="1">
    <location>
        <begin position="525"/>
        <end position="551"/>
    </location>
</feature>
<organism evidence="3 4">
    <name type="scientific">Dicentrarchus labrax</name>
    <name type="common">European seabass</name>
    <name type="synonym">Morone labrax</name>
    <dbReference type="NCBI Taxonomy" id="13489"/>
    <lineage>
        <taxon>Eukaryota</taxon>
        <taxon>Metazoa</taxon>
        <taxon>Chordata</taxon>
        <taxon>Craniata</taxon>
        <taxon>Vertebrata</taxon>
        <taxon>Euteleostomi</taxon>
        <taxon>Actinopterygii</taxon>
        <taxon>Neopterygii</taxon>
        <taxon>Teleostei</taxon>
        <taxon>Neoteleostei</taxon>
        <taxon>Acanthomorphata</taxon>
        <taxon>Eupercaria</taxon>
        <taxon>Moronidae</taxon>
        <taxon>Dicentrarchus</taxon>
    </lineage>
</organism>
<feature type="compositionally biased region" description="Low complexity" evidence="1">
    <location>
        <begin position="1655"/>
        <end position="1668"/>
    </location>
</feature>
<dbReference type="Pfam" id="PF15327">
    <property type="entry name" value="Tankyrase_bdg_C"/>
    <property type="match status" value="1"/>
</dbReference>
<feature type="region of interest" description="Disordered" evidence="1">
    <location>
        <begin position="1074"/>
        <end position="1104"/>
    </location>
</feature>
<keyword evidence="4" id="KW-1185">Reference proteome</keyword>
<feature type="region of interest" description="Disordered" evidence="1">
    <location>
        <begin position="793"/>
        <end position="890"/>
    </location>
</feature>
<feature type="region of interest" description="Disordered" evidence="1">
    <location>
        <begin position="644"/>
        <end position="695"/>
    </location>
</feature>
<feature type="compositionally biased region" description="Polar residues" evidence="1">
    <location>
        <begin position="1298"/>
        <end position="1314"/>
    </location>
</feature>
<feature type="compositionally biased region" description="Basic and acidic residues" evidence="1">
    <location>
        <begin position="1463"/>
        <end position="1472"/>
    </location>
</feature>
<dbReference type="OrthoDB" id="9950932at2759"/>